<organism evidence="1 2">
    <name type="scientific">Cichlidogyrus casuarinus</name>
    <dbReference type="NCBI Taxonomy" id="1844966"/>
    <lineage>
        <taxon>Eukaryota</taxon>
        <taxon>Metazoa</taxon>
        <taxon>Spiralia</taxon>
        <taxon>Lophotrochozoa</taxon>
        <taxon>Platyhelminthes</taxon>
        <taxon>Monogenea</taxon>
        <taxon>Monopisthocotylea</taxon>
        <taxon>Dactylogyridea</taxon>
        <taxon>Ancyrocephalidae</taxon>
        <taxon>Cichlidogyrus</taxon>
    </lineage>
</organism>
<sequence>MKLQNSGQITQNSFLCNGRKWERRRLLLFLLKTTAALLSAPRSTSHPPSLSCKLYNTHIHNIAAATVTTQVIIPSPTFWLQKHKIFHHPKIISKSTISAYFQNLCSPASATDSEEHP</sequence>
<dbReference type="Proteomes" id="UP001626550">
    <property type="component" value="Unassembled WGS sequence"/>
</dbReference>
<protein>
    <submittedName>
        <fullName evidence="1">Uncharacterized protein</fullName>
    </submittedName>
</protein>
<dbReference type="AlphaFoldDB" id="A0ABD2PZ79"/>
<dbReference type="EMBL" id="JBJKFK010001716">
    <property type="protein sequence ID" value="KAL3312403.1"/>
    <property type="molecule type" value="Genomic_DNA"/>
</dbReference>
<evidence type="ECO:0000313" key="1">
    <source>
        <dbReference type="EMBL" id="KAL3312403.1"/>
    </source>
</evidence>
<proteinExistence type="predicted"/>
<accession>A0ABD2PZ79</accession>
<evidence type="ECO:0000313" key="2">
    <source>
        <dbReference type="Proteomes" id="UP001626550"/>
    </source>
</evidence>
<gene>
    <name evidence="1" type="ORF">Ciccas_009002</name>
</gene>
<reference evidence="1 2" key="1">
    <citation type="submission" date="2024-11" db="EMBL/GenBank/DDBJ databases">
        <title>Adaptive evolution of stress response genes in parasites aligns with host niche diversity.</title>
        <authorList>
            <person name="Hahn C."/>
            <person name="Resl P."/>
        </authorList>
    </citation>
    <scope>NUCLEOTIDE SEQUENCE [LARGE SCALE GENOMIC DNA]</scope>
    <source>
        <strain evidence="1">EGGRZ-B1_66</strain>
        <tissue evidence="1">Body</tissue>
    </source>
</reference>
<comment type="caution">
    <text evidence="1">The sequence shown here is derived from an EMBL/GenBank/DDBJ whole genome shotgun (WGS) entry which is preliminary data.</text>
</comment>
<name>A0ABD2PZ79_9PLAT</name>
<keyword evidence="2" id="KW-1185">Reference proteome</keyword>